<sequence>MPLVGNTLAPKVLVSRVIVWLLQEPRNDDHDQRSTNASAQPPERVLSIHLNMSKRESDEWSLSLHRSVVRESSGDPLPSWLRPYLPTLHATFAVLKMHPPKHRGKRIHTISESHPCSNYTSETSEEGTTYRHAWTSRDHRKHRHVCYAPTASNHPRHAKGLRAGLKHLMRIEYWNVSWWVAQAFTWGSVVWCVNGFCSLLPLIYPDTFGDPLHSSGWTAWVGATIFEVGSVFGMWEAWNRDDVAAFGYNVLHKWHDVEHDVEEAAVRHLPRRLNSKLVHSETRNGKPREGDWNNKNGYGRGQNHDRQTDSGASSPTLVGEGPVMSRKRWIWWSTEGHYFRELGFLAAFFQMMGATIFWISGFTALPAIQEAIEHRTGVYAGIFWVPQVVGGMGFIISS</sequence>
<keyword evidence="2" id="KW-0472">Membrane</keyword>
<dbReference type="HOGENOM" id="CLU_692638_0_0_1"/>
<feature type="transmembrane region" description="Helical" evidence="2">
    <location>
        <begin position="377"/>
        <end position="396"/>
    </location>
</feature>
<keyword evidence="2" id="KW-0812">Transmembrane</keyword>
<dbReference type="OrthoDB" id="2603at2759"/>
<keyword evidence="4" id="KW-1185">Reference proteome</keyword>
<dbReference type="InParanoid" id="A8P5E6"/>
<evidence type="ECO:0000313" key="4">
    <source>
        <dbReference type="Proteomes" id="UP000001861"/>
    </source>
</evidence>
<feature type="region of interest" description="Disordered" evidence="1">
    <location>
        <begin position="278"/>
        <end position="319"/>
    </location>
</feature>
<feature type="transmembrane region" description="Helical" evidence="2">
    <location>
        <begin position="342"/>
        <end position="365"/>
    </location>
</feature>
<evidence type="ECO:0000256" key="1">
    <source>
        <dbReference type="SAM" id="MobiDB-lite"/>
    </source>
</evidence>
<keyword evidence="2" id="KW-1133">Transmembrane helix</keyword>
<gene>
    <name evidence="3" type="ORF">CC1G_05477</name>
</gene>
<dbReference type="STRING" id="240176.A8P5E6"/>
<protein>
    <submittedName>
        <fullName evidence="3">Integral membrane protein</fullName>
    </submittedName>
</protein>
<proteinExistence type="predicted"/>
<accession>A8P5E6</accession>
<dbReference type="RefSeq" id="XP_001838924.2">
    <property type="nucleotide sequence ID" value="XM_001838872.2"/>
</dbReference>
<dbReference type="eggNOG" id="ENOG502QWIR">
    <property type="taxonomic scope" value="Eukaryota"/>
</dbReference>
<organism evidence="3 4">
    <name type="scientific">Coprinopsis cinerea (strain Okayama-7 / 130 / ATCC MYA-4618 / FGSC 9003)</name>
    <name type="common">Inky cap fungus</name>
    <name type="synonym">Hormographiella aspergillata</name>
    <dbReference type="NCBI Taxonomy" id="240176"/>
    <lineage>
        <taxon>Eukaryota</taxon>
        <taxon>Fungi</taxon>
        <taxon>Dikarya</taxon>
        <taxon>Basidiomycota</taxon>
        <taxon>Agaricomycotina</taxon>
        <taxon>Agaricomycetes</taxon>
        <taxon>Agaricomycetidae</taxon>
        <taxon>Agaricales</taxon>
        <taxon>Agaricineae</taxon>
        <taxon>Psathyrellaceae</taxon>
        <taxon>Coprinopsis</taxon>
    </lineage>
</organism>
<dbReference type="AlphaFoldDB" id="A8P5E6"/>
<dbReference type="KEGG" id="cci:CC1G_05477"/>
<feature type="compositionally biased region" description="Basic and acidic residues" evidence="1">
    <location>
        <begin position="278"/>
        <end position="292"/>
    </location>
</feature>
<dbReference type="GeneID" id="6015519"/>
<comment type="caution">
    <text evidence="3">The sequence shown here is derived from an EMBL/GenBank/DDBJ whole genome shotgun (WGS) entry which is preliminary data.</text>
</comment>
<reference evidence="3 4" key="1">
    <citation type="journal article" date="2010" name="Proc. Natl. Acad. Sci. U.S.A.">
        <title>Insights into evolution of multicellular fungi from the assembled chromosomes of the mushroom Coprinopsis cinerea (Coprinus cinereus).</title>
        <authorList>
            <person name="Stajich J.E."/>
            <person name="Wilke S.K."/>
            <person name="Ahren D."/>
            <person name="Au C.H."/>
            <person name="Birren B.W."/>
            <person name="Borodovsky M."/>
            <person name="Burns C."/>
            <person name="Canback B."/>
            <person name="Casselton L.A."/>
            <person name="Cheng C.K."/>
            <person name="Deng J."/>
            <person name="Dietrich F.S."/>
            <person name="Fargo D.C."/>
            <person name="Farman M.L."/>
            <person name="Gathman A.C."/>
            <person name="Goldberg J."/>
            <person name="Guigo R."/>
            <person name="Hoegger P.J."/>
            <person name="Hooker J.B."/>
            <person name="Huggins A."/>
            <person name="James T.Y."/>
            <person name="Kamada T."/>
            <person name="Kilaru S."/>
            <person name="Kodira C."/>
            <person name="Kues U."/>
            <person name="Kupfer D."/>
            <person name="Kwan H.S."/>
            <person name="Lomsadze A."/>
            <person name="Li W."/>
            <person name="Lilly W.W."/>
            <person name="Ma L.J."/>
            <person name="Mackey A.J."/>
            <person name="Manning G."/>
            <person name="Martin F."/>
            <person name="Muraguchi H."/>
            <person name="Natvig D.O."/>
            <person name="Palmerini H."/>
            <person name="Ramesh M.A."/>
            <person name="Rehmeyer C.J."/>
            <person name="Roe B.A."/>
            <person name="Shenoy N."/>
            <person name="Stanke M."/>
            <person name="Ter-Hovhannisyan V."/>
            <person name="Tunlid A."/>
            <person name="Velagapudi R."/>
            <person name="Vision T.J."/>
            <person name="Zeng Q."/>
            <person name="Zolan M.E."/>
            <person name="Pukkila P.J."/>
        </authorList>
    </citation>
    <scope>NUCLEOTIDE SEQUENCE [LARGE SCALE GENOMIC DNA]</scope>
    <source>
        <strain evidence="4">Okayama-7 / 130 / ATCC MYA-4618 / FGSC 9003</strain>
    </source>
</reference>
<dbReference type="VEuPathDB" id="FungiDB:CC1G_05477"/>
<name>A8P5E6_COPC7</name>
<evidence type="ECO:0000256" key="2">
    <source>
        <dbReference type="SAM" id="Phobius"/>
    </source>
</evidence>
<dbReference type="EMBL" id="AACS02000011">
    <property type="protein sequence ID" value="EAU82855.2"/>
    <property type="molecule type" value="Genomic_DNA"/>
</dbReference>
<evidence type="ECO:0000313" key="3">
    <source>
        <dbReference type="EMBL" id="EAU82855.2"/>
    </source>
</evidence>
<dbReference type="Proteomes" id="UP000001861">
    <property type="component" value="Unassembled WGS sequence"/>
</dbReference>